<evidence type="ECO:0000256" key="1">
    <source>
        <dbReference type="SAM" id="SignalP"/>
    </source>
</evidence>
<accession>A0A4U6T7H2</accession>
<evidence type="ECO:0000313" key="2">
    <source>
        <dbReference type="EMBL" id="TKV96428.1"/>
    </source>
</evidence>
<feature type="signal peptide" evidence="1">
    <location>
        <begin position="1"/>
        <end position="17"/>
    </location>
</feature>
<dbReference type="Proteomes" id="UP000298652">
    <property type="component" value="Chromosome 9"/>
</dbReference>
<dbReference type="AlphaFoldDB" id="A0A4U6T7H2"/>
<gene>
    <name evidence="2" type="ORF">SEVIR_9G427632v2</name>
</gene>
<keyword evidence="3" id="KW-1185">Reference proteome</keyword>
<sequence>MAVGLWLILCWMDGSAGWSEIYSPPGVEIEDLNVLLYEFWTLVLLLLNSALVVYLQVGNESVEHEILSVVPCASTGDANGAYRVQTILSSLSALYSQSPIADTTNKIEFGTNTVHMLIASRSPDPQNYK</sequence>
<organism evidence="2 3">
    <name type="scientific">Setaria viridis</name>
    <name type="common">Green bristlegrass</name>
    <name type="synonym">Setaria italica subsp. viridis</name>
    <dbReference type="NCBI Taxonomy" id="4556"/>
    <lineage>
        <taxon>Eukaryota</taxon>
        <taxon>Viridiplantae</taxon>
        <taxon>Streptophyta</taxon>
        <taxon>Embryophyta</taxon>
        <taxon>Tracheophyta</taxon>
        <taxon>Spermatophyta</taxon>
        <taxon>Magnoliopsida</taxon>
        <taxon>Liliopsida</taxon>
        <taxon>Poales</taxon>
        <taxon>Poaceae</taxon>
        <taxon>PACMAD clade</taxon>
        <taxon>Panicoideae</taxon>
        <taxon>Panicodae</taxon>
        <taxon>Paniceae</taxon>
        <taxon>Cenchrinae</taxon>
        <taxon>Setaria</taxon>
    </lineage>
</organism>
<proteinExistence type="predicted"/>
<reference evidence="2" key="1">
    <citation type="submission" date="2019-03" db="EMBL/GenBank/DDBJ databases">
        <title>WGS assembly of Setaria viridis.</title>
        <authorList>
            <person name="Huang P."/>
            <person name="Jenkins J."/>
            <person name="Grimwood J."/>
            <person name="Barry K."/>
            <person name="Healey A."/>
            <person name="Mamidi S."/>
            <person name="Sreedasyam A."/>
            <person name="Shu S."/>
            <person name="Feldman M."/>
            <person name="Wu J."/>
            <person name="Yu Y."/>
            <person name="Chen C."/>
            <person name="Johnson J."/>
            <person name="Rokhsar D."/>
            <person name="Baxter I."/>
            <person name="Schmutz J."/>
            <person name="Brutnell T."/>
            <person name="Kellogg E."/>
        </authorList>
    </citation>
    <scope>NUCLEOTIDE SEQUENCE [LARGE SCALE GENOMIC DNA]</scope>
</reference>
<keyword evidence="1" id="KW-0732">Signal</keyword>
<protein>
    <submittedName>
        <fullName evidence="2">Uncharacterized protein</fullName>
    </submittedName>
</protein>
<evidence type="ECO:0000313" key="3">
    <source>
        <dbReference type="Proteomes" id="UP000298652"/>
    </source>
</evidence>
<dbReference type="EMBL" id="CM016560">
    <property type="protein sequence ID" value="TKV96428.1"/>
    <property type="molecule type" value="Genomic_DNA"/>
</dbReference>
<feature type="chain" id="PRO_5020970904" evidence="1">
    <location>
        <begin position="18"/>
        <end position="129"/>
    </location>
</feature>
<dbReference type="Gramene" id="TKV96428">
    <property type="protein sequence ID" value="TKV96428"/>
    <property type="gene ID" value="SEVIR_9G427632v2"/>
</dbReference>
<name>A0A4U6T7H2_SETVI</name>